<dbReference type="OrthoDB" id="238810at2759"/>
<name>A0A088RRL2_LEIPA</name>
<protein>
    <submittedName>
        <fullName evidence="3">Kinetoplastid-specific minicircle binding protein, putative</fullName>
    </submittedName>
</protein>
<evidence type="ECO:0000313" key="4">
    <source>
        <dbReference type="Proteomes" id="UP000063063"/>
    </source>
</evidence>
<dbReference type="InterPro" id="IPR045399">
    <property type="entry name" value="Tc-38"/>
</dbReference>
<organism evidence="3 4">
    <name type="scientific">Leishmania panamensis</name>
    <dbReference type="NCBI Taxonomy" id="5679"/>
    <lineage>
        <taxon>Eukaryota</taxon>
        <taxon>Discoba</taxon>
        <taxon>Euglenozoa</taxon>
        <taxon>Kinetoplastea</taxon>
        <taxon>Metakinetoplastina</taxon>
        <taxon>Trypanosomatida</taxon>
        <taxon>Trypanosomatidae</taxon>
        <taxon>Leishmaniinae</taxon>
        <taxon>Leishmania</taxon>
        <taxon>Leishmania guyanensis species complex</taxon>
    </lineage>
</organism>
<proteinExistence type="predicted"/>
<evidence type="ECO:0000259" key="2">
    <source>
        <dbReference type="Pfam" id="PF20054"/>
    </source>
</evidence>
<dbReference type="GeneID" id="22575295"/>
<dbReference type="RefSeq" id="XP_010699247.1">
    <property type="nucleotide sequence ID" value="XM_010700945.1"/>
</dbReference>
<feature type="region of interest" description="Disordered" evidence="1">
    <location>
        <begin position="648"/>
        <end position="694"/>
    </location>
</feature>
<keyword evidence="4" id="KW-1185">Reference proteome</keyword>
<reference evidence="3 4" key="1">
    <citation type="journal article" date="2015" name="Sci. Rep.">
        <title>The genome of Leishmania panamensis: insights into genomics of the L. (Viannia) subgenus.</title>
        <authorList>
            <person name="Llanes A."/>
            <person name="Restrepo C.M."/>
            <person name="Vecchio G.D."/>
            <person name="Anguizola F.J."/>
            <person name="Lleonart R."/>
        </authorList>
    </citation>
    <scope>NUCLEOTIDE SEQUENCE [LARGE SCALE GENOMIC DNA]</scope>
    <source>
        <strain evidence="3 4">MHOM/PA/94/PSC-1</strain>
    </source>
</reference>
<dbReference type="EMBL" id="CP009392">
    <property type="protein sequence ID" value="AIN98540.1"/>
    <property type="molecule type" value="Genomic_DNA"/>
</dbReference>
<dbReference type="KEGG" id="lpan:LPMP_230900"/>
<dbReference type="Proteomes" id="UP000063063">
    <property type="component" value="Chromosome 23"/>
</dbReference>
<gene>
    <name evidence="3" type="ORF">LPMP_230900</name>
</gene>
<dbReference type="VEuPathDB" id="TriTrypDB:LPMP_230900"/>
<dbReference type="eggNOG" id="ENOG502SASE">
    <property type="taxonomic scope" value="Eukaryota"/>
</dbReference>
<dbReference type="Pfam" id="PF20054">
    <property type="entry name" value="Tc-38"/>
    <property type="match status" value="1"/>
</dbReference>
<evidence type="ECO:0000256" key="1">
    <source>
        <dbReference type="SAM" id="MobiDB-lite"/>
    </source>
</evidence>
<accession>A0A088RRL2</accession>
<dbReference type="AlphaFoldDB" id="A0A088RRL2"/>
<feature type="compositionally biased region" description="Basic and acidic residues" evidence="1">
    <location>
        <begin position="660"/>
        <end position="674"/>
    </location>
</feature>
<sequence length="816" mass="88156">MLKHTCHLLVVFTQGVPALKRFAQFNFLPSNPLSSSCLWLDEDDFRATQATASALNVPNPLRIDPYAHHPRLSRFAPAQARVTANQEERVRKTSDAKDRTHNGVVLARTVATHGAGLQAAHAAGAEVPDQLHTAADDYTAGHEVPTGPVPTDDHSGVGAQHSTEEATPLRHRRGRPPGNTVAAAEDVQHYQVPICTVTLTKSLYLFNMDQMYLFEEKGTAMSSLAAHRLGNAEVDGYDAEHVDAITALSPRDRGFPDSEGQLALSVGSPLPRDGSTIIPSEVAPLLWSREHHIMEGVRMLQLNFPNIASDQCSSQGFRRMYSIYSRRPYALMRQKALNILAHRHGYHSQWWGTYKQWLKIGAVPLPGQAEHIVPIAVPSKVVHISLIEDAATVLQRCLILAKHKKLIYFFSGYSDQLGSPESRGGDMGAQSPAHAWQPLRSLSCPGTPVDYGSRVHGFEKMLICMQEDMRVNRWSLPVYFTLRQIRRFELKLRPDAVGLLPASAGAAGAHYSHAAAEVVETENGKVSAADEGATTAADALATTDSASAASTECRGGRALPFGTATIPTTQSTMATARGSAETFQYWYHISQVYFPDSYLVPSVVLTAEFENPGVALNGVSGQRLPYPALLYESLVNQHPEVAAAVRQASVSAEASGTHHATSEVPHELTEHHGSADAQGALPVEGGSGRNQDIASPCASSAAGTFGSAYIKVDEEELAIARFVATNSSPKRTQGRSLWYQAQDVLAAGGVVDVNSAPVEVMERPAALWIGQTEAGSSDVLEHNNKGELRGAVLYNVGCLMEPDEALRLLSVPFDPI</sequence>
<feature type="region of interest" description="Disordered" evidence="1">
    <location>
        <begin position="139"/>
        <end position="175"/>
    </location>
</feature>
<dbReference type="VEuPathDB" id="TriTrypDB:LPAL13_230015200"/>
<evidence type="ECO:0000313" key="3">
    <source>
        <dbReference type="EMBL" id="AIN98540.1"/>
    </source>
</evidence>
<feature type="domain" description="Trypanosoma Tc-38 (p38) protein" evidence="2">
    <location>
        <begin position="331"/>
        <end position="390"/>
    </location>
</feature>